<feature type="compositionally biased region" description="Polar residues" evidence="1">
    <location>
        <begin position="10"/>
        <end position="21"/>
    </location>
</feature>
<evidence type="ECO:0000313" key="2">
    <source>
        <dbReference type="EMBL" id="VAX35967.1"/>
    </source>
</evidence>
<dbReference type="EMBL" id="UOGK01000023">
    <property type="protein sequence ID" value="VAX35967.1"/>
    <property type="molecule type" value="Genomic_DNA"/>
</dbReference>
<organism evidence="2">
    <name type="scientific">hydrothermal vent metagenome</name>
    <dbReference type="NCBI Taxonomy" id="652676"/>
    <lineage>
        <taxon>unclassified sequences</taxon>
        <taxon>metagenomes</taxon>
        <taxon>ecological metagenomes</taxon>
    </lineage>
</organism>
<feature type="non-terminal residue" evidence="2">
    <location>
        <position position="52"/>
    </location>
</feature>
<protein>
    <submittedName>
        <fullName evidence="2">Uncharacterized protein</fullName>
    </submittedName>
</protein>
<evidence type="ECO:0000256" key="1">
    <source>
        <dbReference type="SAM" id="MobiDB-lite"/>
    </source>
</evidence>
<name>A0A3B1E280_9ZZZZ</name>
<reference evidence="2" key="1">
    <citation type="submission" date="2018-06" db="EMBL/GenBank/DDBJ databases">
        <authorList>
            <person name="Zhirakovskaya E."/>
        </authorList>
    </citation>
    <scope>NUCLEOTIDE SEQUENCE</scope>
</reference>
<gene>
    <name evidence="2" type="ORF">MNBD_PLANCTO03-2388</name>
</gene>
<proteinExistence type="predicted"/>
<accession>A0A3B1E280</accession>
<feature type="region of interest" description="Disordered" evidence="1">
    <location>
        <begin position="1"/>
        <end position="52"/>
    </location>
</feature>
<sequence length="52" mass="5457">MSEFLDDQAGDQNSTGGSSASKDGPSPLLLSEMQSPEEMFAPVKNGQRANQA</sequence>
<dbReference type="AlphaFoldDB" id="A0A3B1E280"/>